<evidence type="ECO:0000256" key="3">
    <source>
        <dbReference type="ARBA" id="ARBA00022448"/>
    </source>
</evidence>
<gene>
    <name evidence="13" type="ORF">FK531_07825</name>
</gene>
<feature type="transmembrane region" description="Helical" evidence="12">
    <location>
        <begin position="31"/>
        <end position="50"/>
    </location>
</feature>
<dbReference type="RefSeq" id="WP_142097316.1">
    <property type="nucleotide sequence ID" value="NZ_VIGH01000003.1"/>
</dbReference>
<evidence type="ECO:0000256" key="5">
    <source>
        <dbReference type="ARBA" id="ARBA00022692"/>
    </source>
</evidence>
<dbReference type="FunFam" id="1.10.3730.20:FF:000001">
    <property type="entry name" value="Quaternary ammonium compound resistance transporter SugE"/>
    <property type="match status" value="1"/>
</dbReference>
<evidence type="ECO:0000256" key="1">
    <source>
        <dbReference type="ARBA" id="ARBA00004651"/>
    </source>
</evidence>
<keyword evidence="6 12" id="KW-1133">Transmembrane helix</keyword>
<evidence type="ECO:0000256" key="6">
    <source>
        <dbReference type="ARBA" id="ARBA00022989"/>
    </source>
</evidence>
<keyword evidence="5 11" id="KW-0812">Transmembrane</keyword>
<organism evidence="13 14">
    <name type="scientific">Rhodococcus spelaei</name>
    <dbReference type="NCBI Taxonomy" id="2546320"/>
    <lineage>
        <taxon>Bacteria</taxon>
        <taxon>Bacillati</taxon>
        <taxon>Actinomycetota</taxon>
        <taxon>Actinomycetes</taxon>
        <taxon>Mycobacteriales</taxon>
        <taxon>Nocardiaceae</taxon>
        <taxon>Rhodococcus</taxon>
    </lineage>
</organism>
<keyword evidence="7 12" id="KW-0472">Membrane</keyword>
<dbReference type="GO" id="GO:0046677">
    <property type="term" value="P:response to antibiotic"/>
    <property type="evidence" value="ECO:0007669"/>
    <property type="project" value="UniProtKB-KW"/>
</dbReference>
<dbReference type="EMBL" id="VIGH01000003">
    <property type="protein sequence ID" value="TQF73402.1"/>
    <property type="molecule type" value="Genomic_DNA"/>
</dbReference>
<feature type="transmembrane region" description="Helical" evidence="12">
    <location>
        <begin position="89"/>
        <end position="107"/>
    </location>
</feature>
<feature type="transmembrane region" description="Helical" evidence="12">
    <location>
        <begin position="62"/>
        <end position="83"/>
    </location>
</feature>
<protein>
    <recommendedName>
        <fullName evidence="10">Multidrug resistance protein Mmr</fullName>
    </recommendedName>
    <alternativeName>
        <fullName evidence="9">Multidrug resistance protein mmr</fullName>
    </alternativeName>
</protein>
<dbReference type="GO" id="GO:0022857">
    <property type="term" value="F:transmembrane transporter activity"/>
    <property type="evidence" value="ECO:0007669"/>
    <property type="project" value="InterPro"/>
</dbReference>
<comment type="subcellular location">
    <subcellularLocation>
        <location evidence="1 11">Cell membrane</location>
        <topology evidence="1 11">Multi-pass membrane protein</topology>
    </subcellularLocation>
</comment>
<name>A0A541BM51_9NOCA</name>
<comment type="caution">
    <text evidence="13">The sequence shown here is derived from an EMBL/GenBank/DDBJ whole genome shotgun (WGS) entry which is preliminary data.</text>
</comment>
<feature type="transmembrane region" description="Helical" evidence="12">
    <location>
        <begin position="7"/>
        <end position="25"/>
    </location>
</feature>
<dbReference type="AlphaFoldDB" id="A0A541BM51"/>
<evidence type="ECO:0000256" key="12">
    <source>
        <dbReference type="SAM" id="Phobius"/>
    </source>
</evidence>
<keyword evidence="8" id="KW-0046">Antibiotic resistance</keyword>
<keyword evidence="3" id="KW-0813">Transport</keyword>
<evidence type="ECO:0000256" key="2">
    <source>
        <dbReference type="ARBA" id="ARBA00007822"/>
    </source>
</evidence>
<dbReference type="PANTHER" id="PTHR30561:SF1">
    <property type="entry name" value="MULTIDRUG TRANSPORTER EMRE"/>
    <property type="match status" value="1"/>
</dbReference>
<dbReference type="OrthoDB" id="3175079at2"/>
<dbReference type="SUPFAM" id="SSF103481">
    <property type="entry name" value="Multidrug resistance efflux transporter EmrE"/>
    <property type="match status" value="1"/>
</dbReference>
<dbReference type="InterPro" id="IPR037185">
    <property type="entry name" value="EmrE-like"/>
</dbReference>
<comment type="similarity">
    <text evidence="2">Belongs to the drug/metabolite transporter (DMT) superfamily. Small multidrug resistance (SMR) (TC 2.A.7.1) family. Mmr subfamily.</text>
</comment>
<dbReference type="InterPro" id="IPR000390">
    <property type="entry name" value="Small_drug/metabolite_transptr"/>
</dbReference>
<dbReference type="Pfam" id="PF00893">
    <property type="entry name" value="Multi_Drug_Res"/>
    <property type="match status" value="1"/>
</dbReference>
<evidence type="ECO:0000256" key="4">
    <source>
        <dbReference type="ARBA" id="ARBA00022475"/>
    </source>
</evidence>
<dbReference type="Gene3D" id="1.10.3730.20">
    <property type="match status" value="1"/>
</dbReference>
<evidence type="ECO:0000256" key="10">
    <source>
        <dbReference type="ARBA" id="ARBA00072627"/>
    </source>
</evidence>
<dbReference type="PANTHER" id="PTHR30561">
    <property type="entry name" value="SMR FAMILY PROTON-DEPENDENT DRUG EFFLUX TRANSPORTER SUGE"/>
    <property type="match status" value="1"/>
</dbReference>
<proteinExistence type="inferred from homology"/>
<evidence type="ECO:0000256" key="8">
    <source>
        <dbReference type="ARBA" id="ARBA00023251"/>
    </source>
</evidence>
<evidence type="ECO:0000313" key="13">
    <source>
        <dbReference type="EMBL" id="TQF73402.1"/>
    </source>
</evidence>
<sequence length="132" mass="13869">MSETRRAWAFLAVAITSEILATVFLGRTEQFTRPLLTAAVLCGYVVSFTCMAQALRALPVSLAYALWSGIGTASVAVIGIAFLGEGLSGWKVLGLVLIIAGVVVLNLRQSGPEVREAVSRPGARSPAPPSRN</sequence>
<reference evidence="13 14" key="1">
    <citation type="submission" date="2019-06" db="EMBL/GenBank/DDBJ databases">
        <title>Rhodococcus spaelei sp. nov., isolated from a cave.</title>
        <authorList>
            <person name="Lee S.D."/>
        </authorList>
    </citation>
    <scope>NUCLEOTIDE SEQUENCE [LARGE SCALE GENOMIC DNA]</scope>
    <source>
        <strain evidence="13 14">C9-5</strain>
    </source>
</reference>
<dbReference type="InterPro" id="IPR045324">
    <property type="entry name" value="Small_multidrug_res"/>
</dbReference>
<dbReference type="GO" id="GO:0005886">
    <property type="term" value="C:plasma membrane"/>
    <property type="evidence" value="ECO:0007669"/>
    <property type="project" value="UniProtKB-SubCell"/>
</dbReference>
<dbReference type="Proteomes" id="UP000316256">
    <property type="component" value="Unassembled WGS sequence"/>
</dbReference>
<evidence type="ECO:0000256" key="7">
    <source>
        <dbReference type="ARBA" id="ARBA00023136"/>
    </source>
</evidence>
<evidence type="ECO:0000313" key="14">
    <source>
        <dbReference type="Proteomes" id="UP000316256"/>
    </source>
</evidence>
<accession>A0A541BM51</accession>
<evidence type="ECO:0000256" key="11">
    <source>
        <dbReference type="RuleBase" id="RU003942"/>
    </source>
</evidence>
<keyword evidence="14" id="KW-1185">Reference proteome</keyword>
<evidence type="ECO:0000256" key="9">
    <source>
        <dbReference type="ARBA" id="ARBA00071110"/>
    </source>
</evidence>
<keyword evidence="4" id="KW-1003">Cell membrane</keyword>